<sequence>MPSQKLLDNNKKVIEAWENFIDNNILEREKLRQQIIDSWLRSKKYKVDSFSTLVKKELNHNNLSKRIEKYKPILDIAVPFMETIYKTVGNSGMIVRFTDSDGYVLECFGDLSVLERNKEIHLYKGTNVSEEMIGTNAIGVALKTGIALQVLGAEHYRKSYHAWTTSAAPIRDKEGKILSVLSMSGDHSQVHPHTLGMIMASALAIEHEIRLNRANFELIRANEHLDAVMQSINEGILTIDINGIITDVNYFAKKFLKKSTKNIIGNSIDELTKKPVFELIKNNEIKFDEKEIHFLDDNKKKKSVIITFKPVYSGKKDISEYLIRFRESKKVYDQVNKLVGSKAIFTFEDILGDSPKIKESIRLASLIANTDATVLLNGESGTGKELFAQGIHNASNRHESQFVFINCGAIPRDLVASELFGYEDGAFTGARKGGHPGKFEFADGGTLFLDEIGDMPLDTQANLLRVLETKEVVRVGGHDVIPVDVRVIAATHKDLKKEVENGNFRQDLFFRLNVMPITTPPLRERKEDIRILIKYFYSQFSMKKNEKIMIDESFYKVMKDYYWPGNVRELQNVMQMITNINGSKDKLYSEDLPNYLKEAIKFTDDEEITLVKPLYIVEKEEILKAIKYSSGNLMQASKILEIGRSTLYRKLEKYNIEI</sequence>
<dbReference type="InterPro" id="IPR003593">
    <property type="entry name" value="AAA+_ATPase"/>
</dbReference>
<reference evidence="8 9" key="1">
    <citation type="submission" date="2023-08" db="EMBL/GenBank/DDBJ databases">
        <title>Helicovermis profunda gen. nov., sp. nov., a novel mesophilic, fermentative bacterium within the Bacillota from a deep-sea hydrothermal vent chimney.</title>
        <authorList>
            <person name="Miyazaki U."/>
            <person name="Mizutani D."/>
            <person name="Hashimoto Y."/>
            <person name="Tame A."/>
            <person name="Sawayama S."/>
            <person name="Miyazaki J."/>
            <person name="Takai K."/>
            <person name="Nakagawa S."/>
        </authorList>
    </citation>
    <scope>NUCLEOTIDE SEQUENCE [LARGE SCALE GENOMIC DNA]</scope>
    <source>
        <strain evidence="8 9">S502</strain>
    </source>
</reference>
<evidence type="ECO:0000259" key="6">
    <source>
        <dbReference type="PROSITE" id="PS50045"/>
    </source>
</evidence>
<dbReference type="InterPro" id="IPR029016">
    <property type="entry name" value="GAF-like_dom_sf"/>
</dbReference>
<feature type="domain" description="PAS" evidence="7">
    <location>
        <begin position="221"/>
        <end position="280"/>
    </location>
</feature>
<dbReference type="Proteomes" id="UP001321786">
    <property type="component" value="Chromosome"/>
</dbReference>
<dbReference type="PROSITE" id="PS00688">
    <property type="entry name" value="SIGMA54_INTERACT_3"/>
    <property type="match status" value="1"/>
</dbReference>
<dbReference type="InterPro" id="IPR009057">
    <property type="entry name" value="Homeodomain-like_sf"/>
</dbReference>
<dbReference type="Gene3D" id="3.30.450.40">
    <property type="match status" value="1"/>
</dbReference>
<dbReference type="GO" id="GO:0043565">
    <property type="term" value="F:sequence-specific DNA binding"/>
    <property type="evidence" value="ECO:0007669"/>
    <property type="project" value="InterPro"/>
</dbReference>
<dbReference type="Pfam" id="PF02954">
    <property type="entry name" value="HTH_8"/>
    <property type="match status" value="1"/>
</dbReference>
<dbReference type="Pfam" id="PF25601">
    <property type="entry name" value="AAA_lid_14"/>
    <property type="match status" value="1"/>
</dbReference>
<evidence type="ECO:0000313" key="8">
    <source>
        <dbReference type="EMBL" id="BEP28338.1"/>
    </source>
</evidence>
<proteinExistence type="predicted"/>
<dbReference type="GO" id="GO:0005524">
    <property type="term" value="F:ATP binding"/>
    <property type="evidence" value="ECO:0007669"/>
    <property type="project" value="UniProtKB-KW"/>
</dbReference>
<dbReference type="InterPro" id="IPR035965">
    <property type="entry name" value="PAS-like_dom_sf"/>
</dbReference>
<dbReference type="InterPro" id="IPR002078">
    <property type="entry name" value="Sigma_54_int"/>
</dbReference>
<keyword evidence="2" id="KW-0067">ATP-binding</keyword>
<dbReference type="SUPFAM" id="SSF52540">
    <property type="entry name" value="P-loop containing nucleoside triphosphate hydrolases"/>
    <property type="match status" value="1"/>
</dbReference>
<evidence type="ECO:0000313" key="9">
    <source>
        <dbReference type="Proteomes" id="UP001321786"/>
    </source>
</evidence>
<dbReference type="PROSITE" id="PS50112">
    <property type="entry name" value="PAS"/>
    <property type="match status" value="1"/>
</dbReference>
<dbReference type="Pfam" id="PF00158">
    <property type="entry name" value="Sigma54_activat"/>
    <property type="match status" value="1"/>
</dbReference>
<dbReference type="GO" id="GO:0006355">
    <property type="term" value="P:regulation of DNA-templated transcription"/>
    <property type="evidence" value="ECO:0007669"/>
    <property type="project" value="InterPro"/>
</dbReference>
<keyword evidence="3" id="KW-0805">Transcription regulation</keyword>
<dbReference type="PANTHER" id="PTHR32071">
    <property type="entry name" value="TRANSCRIPTIONAL REGULATORY PROTEIN"/>
    <property type="match status" value="1"/>
</dbReference>
<dbReference type="InterPro" id="IPR000014">
    <property type="entry name" value="PAS"/>
</dbReference>
<keyword evidence="1" id="KW-0547">Nucleotide-binding</keyword>
<dbReference type="KEGG" id="hprf:HLPR_06690"/>
<dbReference type="InterPro" id="IPR002197">
    <property type="entry name" value="HTH_Fis"/>
</dbReference>
<accession>A0AAU9EFX9</accession>
<protein>
    <submittedName>
        <fullName evidence="8">Sigma-54-dependent Fis family transcriptional regulator</fullName>
    </submittedName>
</protein>
<evidence type="ECO:0000256" key="3">
    <source>
        <dbReference type="ARBA" id="ARBA00023015"/>
    </source>
</evidence>
<dbReference type="CDD" id="cd00009">
    <property type="entry name" value="AAA"/>
    <property type="match status" value="1"/>
</dbReference>
<feature type="domain" description="Sigma-54 factor interaction" evidence="6">
    <location>
        <begin position="350"/>
        <end position="579"/>
    </location>
</feature>
<evidence type="ECO:0000259" key="7">
    <source>
        <dbReference type="PROSITE" id="PS50112"/>
    </source>
</evidence>
<dbReference type="RefSeq" id="WP_338536663.1">
    <property type="nucleotide sequence ID" value="NZ_AP028654.1"/>
</dbReference>
<dbReference type="PRINTS" id="PR01590">
    <property type="entry name" value="HTHFIS"/>
</dbReference>
<keyword evidence="5" id="KW-0804">Transcription</keyword>
<dbReference type="PROSITE" id="PS00675">
    <property type="entry name" value="SIGMA54_INTERACT_1"/>
    <property type="match status" value="1"/>
</dbReference>
<evidence type="ECO:0000256" key="4">
    <source>
        <dbReference type="ARBA" id="ARBA00023125"/>
    </source>
</evidence>
<gene>
    <name evidence="8" type="ORF">HLPR_06690</name>
</gene>
<dbReference type="EMBL" id="AP028654">
    <property type="protein sequence ID" value="BEP28338.1"/>
    <property type="molecule type" value="Genomic_DNA"/>
</dbReference>
<evidence type="ECO:0000256" key="1">
    <source>
        <dbReference type="ARBA" id="ARBA00022741"/>
    </source>
</evidence>
<dbReference type="PANTHER" id="PTHR32071:SF57">
    <property type="entry name" value="C4-DICARBOXYLATE TRANSPORT TRANSCRIPTIONAL REGULATORY PROTEIN DCTD"/>
    <property type="match status" value="1"/>
</dbReference>
<evidence type="ECO:0000256" key="2">
    <source>
        <dbReference type="ARBA" id="ARBA00022840"/>
    </source>
</evidence>
<dbReference type="InterPro" id="IPR025944">
    <property type="entry name" value="Sigma_54_int_dom_CS"/>
</dbReference>
<dbReference type="AlphaFoldDB" id="A0AAU9EFX9"/>
<dbReference type="PROSITE" id="PS00676">
    <property type="entry name" value="SIGMA54_INTERACT_2"/>
    <property type="match status" value="1"/>
</dbReference>
<dbReference type="Pfam" id="PF00989">
    <property type="entry name" value="PAS"/>
    <property type="match status" value="1"/>
</dbReference>
<dbReference type="InterPro" id="IPR013767">
    <property type="entry name" value="PAS_fold"/>
</dbReference>
<keyword evidence="9" id="KW-1185">Reference proteome</keyword>
<evidence type="ECO:0000256" key="5">
    <source>
        <dbReference type="ARBA" id="ARBA00023163"/>
    </source>
</evidence>
<dbReference type="FunFam" id="3.40.50.300:FF:000006">
    <property type="entry name" value="DNA-binding transcriptional regulator NtrC"/>
    <property type="match status" value="1"/>
</dbReference>
<dbReference type="SUPFAM" id="SSF46689">
    <property type="entry name" value="Homeodomain-like"/>
    <property type="match status" value="1"/>
</dbReference>
<dbReference type="Gene3D" id="1.10.8.60">
    <property type="match status" value="1"/>
</dbReference>
<dbReference type="SUPFAM" id="SSF55785">
    <property type="entry name" value="PYP-like sensor domain (PAS domain)"/>
    <property type="match status" value="1"/>
</dbReference>
<dbReference type="SMART" id="SM00382">
    <property type="entry name" value="AAA"/>
    <property type="match status" value="1"/>
</dbReference>
<dbReference type="InterPro" id="IPR025662">
    <property type="entry name" value="Sigma_54_int_dom_ATP-bd_1"/>
</dbReference>
<name>A0AAU9EFX9_9FIRM</name>
<dbReference type="Gene3D" id="1.10.10.60">
    <property type="entry name" value="Homeodomain-like"/>
    <property type="match status" value="1"/>
</dbReference>
<dbReference type="InterPro" id="IPR058031">
    <property type="entry name" value="AAA_lid_NorR"/>
</dbReference>
<organism evidence="8 9">
    <name type="scientific">Helicovermis profundi</name>
    <dbReference type="NCBI Taxonomy" id="3065157"/>
    <lineage>
        <taxon>Bacteria</taxon>
        <taxon>Bacillati</taxon>
        <taxon>Bacillota</taxon>
        <taxon>Clostridia</taxon>
        <taxon>Helicovermis</taxon>
    </lineage>
</organism>
<dbReference type="InterPro" id="IPR025943">
    <property type="entry name" value="Sigma_54_int_dom_ATP-bd_2"/>
</dbReference>
<keyword evidence="4" id="KW-0238">DNA-binding</keyword>
<dbReference type="Gene3D" id="3.30.450.20">
    <property type="entry name" value="PAS domain"/>
    <property type="match status" value="1"/>
</dbReference>
<dbReference type="PROSITE" id="PS50045">
    <property type="entry name" value="SIGMA54_INTERACT_4"/>
    <property type="match status" value="1"/>
</dbReference>
<dbReference type="Gene3D" id="3.40.50.300">
    <property type="entry name" value="P-loop containing nucleotide triphosphate hydrolases"/>
    <property type="match status" value="1"/>
</dbReference>
<dbReference type="InterPro" id="IPR027417">
    <property type="entry name" value="P-loop_NTPase"/>
</dbReference>